<keyword evidence="4" id="KW-1185">Reference proteome</keyword>
<evidence type="ECO:0000256" key="1">
    <source>
        <dbReference type="SAM" id="Coils"/>
    </source>
</evidence>
<name>A0A9D4VEG6_ADICA</name>
<protein>
    <submittedName>
        <fullName evidence="3">Uncharacterized protein</fullName>
    </submittedName>
</protein>
<feature type="coiled-coil region" evidence="1">
    <location>
        <begin position="58"/>
        <end position="114"/>
    </location>
</feature>
<feature type="compositionally biased region" description="Acidic residues" evidence="2">
    <location>
        <begin position="186"/>
        <end position="204"/>
    </location>
</feature>
<evidence type="ECO:0000313" key="3">
    <source>
        <dbReference type="EMBL" id="KAI5085066.1"/>
    </source>
</evidence>
<keyword evidence="1" id="KW-0175">Coiled coil</keyword>
<feature type="region of interest" description="Disordered" evidence="2">
    <location>
        <begin position="145"/>
        <end position="234"/>
    </location>
</feature>
<accession>A0A9D4VEG6</accession>
<dbReference type="Proteomes" id="UP000886520">
    <property type="component" value="Chromosome 1"/>
</dbReference>
<dbReference type="AlphaFoldDB" id="A0A9D4VEG6"/>
<organism evidence="3 4">
    <name type="scientific">Adiantum capillus-veneris</name>
    <name type="common">Maidenhair fern</name>
    <dbReference type="NCBI Taxonomy" id="13818"/>
    <lineage>
        <taxon>Eukaryota</taxon>
        <taxon>Viridiplantae</taxon>
        <taxon>Streptophyta</taxon>
        <taxon>Embryophyta</taxon>
        <taxon>Tracheophyta</taxon>
        <taxon>Polypodiopsida</taxon>
        <taxon>Polypodiidae</taxon>
        <taxon>Polypodiales</taxon>
        <taxon>Pteridineae</taxon>
        <taxon>Pteridaceae</taxon>
        <taxon>Vittarioideae</taxon>
        <taxon>Adiantum</taxon>
    </lineage>
</organism>
<comment type="caution">
    <text evidence="3">The sequence shown here is derived from an EMBL/GenBank/DDBJ whole genome shotgun (WGS) entry which is preliminary data.</text>
</comment>
<gene>
    <name evidence="3" type="ORF">GOP47_0001235</name>
</gene>
<evidence type="ECO:0000313" key="4">
    <source>
        <dbReference type="Proteomes" id="UP000886520"/>
    </source>
</evidence>
<reference evidence="3" key="1">
    <citation type="submission" date="2021-01" db="EMBL/GenBank/DDBJ databases">
        <title>Adiantum capillus-veneris genome.</title>
        <authorList>
            <person name="Fang Y."/>
            <person name="Liao Q."/>
        </authorList>
    </citation>
    <scope>NUCLEOTIDE SEQUENCE</scope>
    <source>
        <strain evidence="3">H3</strain>
        <tissue evidence="3">Leaf</tissue>
    </source>
</reference>
<dbReference type="OrthoDB" id="531902at2759"/>
<sequence length="352" mass="38818">MLWRVKCHLKSDLCTRGERERERERENESVPACVCSMASFTSSVGSKRVRPWDSCQDVEKLKEMLEERETQIESLKKQRVINEGDIVKELQQSLQEKEGRIQELLCQADNSNAASAFGKLFDANASKSAPETVLRMDDVRKGRQCTSMEKSKLVASDSEEEVDGSKGLASDSTDDEGFTPGNTDAAADDDDDDDDDNEDDDDEYIAARSTAVASRGSKAKKAHPNGHVPDTKKSFTGNVLNLRASIQKQILSQMVYRPGLKYGKSKVAAEVPNLSEEQIKAILGDELFAKASCRGKLIQLKASDDDIDTLFKCSFTKGLRYGAILALCDGLKFAFTKATGVLKVTGVYTMQK</sequence>
<dbReference type="EMBL" id="JABFUD020000001">
    <property type="protein sequence ID" value="KAI5085066.1"/>
    <property type="molecule type" value="Genomic_DNA"/>
</dbReference>
<proteinExistence type="predicted"/>
<evidence type="ECO:0000256" key="2">
    <source>
        <dbReference type="SAM" id="MobiDB-lite"/>
    </source>
</evidence>